<sequence length="56" mass="5912">MNEVLLSMFAGLIVGVVFSAIKLPIPAPPVLSGVMGIVGVYAGAVGYQWIVERFFS</sequence>
<dbReference type="Proteomes" id="UP000448038">
    <property type="component" value="Unassembled WGS sequence"/>
</dbReference>
<dbReference type="Pfam" id="PF07235">
    <property type="entry name" value="DUF1427"/>
    <property type="match status" value="1"/>
</dbReference>
<dbReference type="GeneID" id="56275166"/>
<reference evidence="6 7" key="2">
    <citation type="submission" date="2019-11" db="EMBL/GenBank/DDBJ databases">
        <title>Using colonization assays and comparative genomics to discover symbiosis behaviors and factors in Vibrio fischeri.</title>
        <authorList>
            <person name="Bongrand C."/>
            <person name="Moriano-Gutierrez S."/>
            <person name="Arevalo P."/>
            <person name="Mcfall-Ngai M."/>
            <person name="Visick K."/>
            <person name="Polz M.F."/>
            <person name="Ruby E.G."/>
        </authorList>
    </citation>
    <scope>NUCLEOTIDE SEQUENCE [LARGE SCALE GENOMIC DNA]</scope>
    <source>
        <strain evidence="3">Emors.3.2</strain>
        <strain evidence="6">emors.3.2</strain>
        <strain evidence="7">emors.4.1</strain>
        <strain evidence="4">Emors.4.1</strain>
    </source>
</reference>
<evidence type="ECO:0000313" key="5">
    <source>
        <dbReference type="Proteomes" id="UP000321787"/>
    </source>
</evidence>
<evidence type="ECO:0000256" key="1">
    <source>
        <dbReference type="SAM" id="Phobius"/>
    </source>
</evidence>
<accession>A0A1B9PIN1</accession>
<dbReference type="InterPro" id="IPR009872">
    <property type="entry name" value="DUF1427"/>
</dbReference>
<gene>
    <name evidence="2" type="ORF">AFI02nite_21410</name>
    <name evidence="3" type="ORF">GNP77_15370</name>
    <name evidence="4" type="ORF">GNP88_00910</name>
</gene>
<dbReference type="Proteomes" id="UP000435323">
    <property type="component" value="Unassembled WGS sequence"/>
</dbReference>
<dbReference type="EMBL" id="BJTZ01000012">
    <property type="protein sequence ID" value="GEK14105.1"/>
    <property type="molecule type" value="Genomic_DNA"/>
</dbReference>
<dbReference type="OMA" id="GMRLFQW"/>
<reference evidence="2 5" key="1">
    <citation type="submission" date="2019-07" db="EMBL/GenBank/DDBJ databases">
        <title>Whole genome shotgun sequence of Aliivibrio fischeri NBRC 101058.</title>
        <authorList>
            <person name="Hosoyama A."/>
            <person name="Uohara A."/>
            <person name="Ohji S."/>
            <person name="Ichikawa N."/>
        </authorList>
    </citation>
    <scope>NUCLEOTIDE SEQUENCE [LARGE SCALE GENOMIC DNA]</scope>
    <source>
        <strain evidence="2 5">NBRC 101058</strain>
    </source>
</reference>
<organism evidence="2 5">
    <name type="scientific">Aliivibrio fischeri</name>
    <name type="common">Vibrio fischeri</name>
    <dbReference type="NCBI Taxonomy" id="668"/>
    <lineage>
        <taxon>Bacteria</taxon>
        <taxon>Pseudomonadati</taxon>
        <taxon>Pseudomonadota</taxon>
        <taxon>Gammaproteobacteria</taxon>
        <taxon>Vibrionales</taxon>
        <taxon>Vibrionaceae</taxon>
        <taxon>Aliivibrio</taxon>
    </lineage>
</organism>
<evidence type="ECO:0000313" key="3">
    <source>
        <dbReference type="EMBL" id="MUK46752.1"/>
    </source>
</evidence>
<dbReference type="RefSeq" id="WP_005417708.1">
    <property type="nucleotide sequence ID" value="NZ_BJTZ01000012.1"/>
</dbReference>
<protein>
    <submittedName>
        <fullName evidence="3">DUF1427 family protein</fullName>
    </submittedName>
    <submittedName>
        <fullName evidence="2">XapX domain protein</fullName>
    </submittedName>
</protein>
<dbReference type="InterPro" id="IPR020017">
    <property type="entry name" value="XapX_domain"/>
</dbReference>
<keyword evidence="1" id="KW-0472">Membrane</keyword>
<evidence type="ECO:0000313" key="6">
    <source>
        <dbReference type="Proteomes" id="UP000435323"/>
    </source>
</evidence>
<evidence type="ECO:0000313" key="7">
    <source>
        <dbReference type="Proteomes" id="UP000448038"/>
    </source>
</evidence>
<dbReference type="NCBIfam" id="TIGR03510">
    <property type="entry name" value="XapX"/>
    <property type="match status" value="1"/>
</dbReference>
<dbReference type="AlphaFoldDB" id="A0A1B9PIN1"/>
<feature type="transmembrane region" description="Helical" evidence="1">
    <location>
        <begin position="29"/>
        <end position="50"/>
    </location>
</feature>
<name>A0A1B9PIN1_ALIFS</name>
<dbReference type="EMBL" id="WOBO01000018">
    <property type="protein sequence ID" value="MUK46752.1"/>
    <property type="molecule type" value="Genomic_DNA"/>
</dbReference>
<keyword evidence="1" id="KW-1133">Transmembrane helix</keyword>
<evidence type="ECO:0000313" key="4">
    <source>
        <dbReference type="EMBL" id="MUK47739.1"/>
    </source>
</evidence>
<keyword evidence="1" id="KW-0812">Transmembrane</keyword>
<evidence type="ECO:0000313" key="2">
    <source>
        <dbReference type="EMBL" id="GEK14105.1"/>
    </source>
</evidence>
<comment type="caution">
    <text evidence="2">The sequence shown here is derived from an EMBL/GenBank/DDBJ whole genome shotgun (WGS) entry which is preliminary data.</text>
</comment>
<dbReference type="EMBL" id="WOBN01000001">
    <property type="protein sequence ID" value="MUK47739.1"/>
    <property type="molecule type" value="Genomic_DNA"/>
</dbReference>
<proteinExistence type="predicted"/>
<dbReference type="Proteomes" id="UP000321787">
    <property type="component" value="Unassembled WGS sequence"/>
</dbReference>